<proteinExistence type="predicted"/>
<gene>
    <name evidence="1" type="primary">Contig16018.g17073</name>
    <name evidence="1" type="ORF">STYLEM_2188</name>
</gene>
<dbReference type="Proteomes" id="UP000039865">
    <property type="component" value="Unassembled WGS sequence"/>
</dbReference>
<evidence type="ECO:0000313" key="1">
    <source>
        <dbReference type="EMBL" id="CDW73212.1"/>
    </source>
</evidence>
<dbReference type="AlphaFoldDB" id="A0A077ZTK2"/>
<dbReference type="EMBL" id="CCKQ01002117">
    <property type="protein sequence ID" value="CDW73212.1"/>
    <property type="molecule type" value="Genomic_DNA"/>
</dbReference>
<accession>A0A077ZTK2</accession>
<dbReference type="OMA" id="YLQINEY"/>
<dbReference type="SUPFAM" id="SSF57845">
    <property type="entry name" value="B-box zinc-binding domain"/>
    <property type="match status" value="1"/>
</dbReference>
<reference evidence="1 2" key="1">
    <citation type="submission" date="2014-06" db="EMBL/GenBank/DDBJ databases">
        <authorList>
            <person name="Swart Estienne"/>
        </authorList>
    </citation>
    <scope>NUCLEOTIDE SEQUENCE [LARGE SCALE GENOMIC DNA]</scope>
    <source>
        <strain evidence="1 2">130c</strain>
    </source>
</reference>
<protein>
    <recommendedName>
        <fullName evidence="3">B box-type domain-containing protein</fullName>
    </recommendedName>
</protein>
<sequence>MNTAEVSKLTALSAICTNYQIITQGQCFFCSLVCPSCVMFSTHKGHEVIQPDEAVRKIRDKFDQNIKSGKLKVEYTETFLVDIRQALVQCDQQRNKILKDVDKVMNDLIQVLKDRKNAVIVSVDEYFKQEKEKILLEESKWRDRQKICEELLKLSSKKDSDQEILIRSKYVADGIDQLNERQKFSELKLISSLDAIVHHRDDADKAVDISSSELMQLFKGYLQINEYKRLQYKC</sequence>
<evidence type="ECO:0000313" key="2">
    <source>
        <dbReference type="Proteomes" id="UP000039865"/>
    </source>
</evidence>
<name>A0A077ZTK2_STYLE</name>
<dbReference type="OrthoDB" id="6105938at2759"/>
<organism evidence="1 2">
    <name type="scientific">Stylonychia lemnae</name>
    <name type="common">Ciliate</name>
    <dbReference type="NCBI Taxonomy" id="5949"/>
    <lineage>
        <taxon>Eukaryota</taxon>
        <taxon>Sar</taxon>
        <taxon>Alveolata</taxon>
        <taxon>Ciliophora</taxon>
        <taxon>Intramacronucleata</taxon>
        <taxon>Spirotrichea</taxon>
        <taxon>Stichotrichia</taxon>
        <taxon>Sporadotrichida</taxon>
        <taxon>Oxytrichidae</taxon>
        <taxon>Stylonychinae</taxon>
        <taxon>Stylonychia</taxon>
    </lineage>
</organism>
<dbReference type="Gene3D" id="3.30.160.60">
    <property type="entry name" value="Classic Zinc Finger"/>
    <property type="match status" value="1"/>
</dbReference>
<evidence type="ECO:0008006" key="3">
    <source>
        <dbReference type="Google" id="ProtNLM"/>
    </source>
</evidence>
<keyword evidence="2" id="KW-1185">Reference proteome</keyword>
<dbReference type="InParanoid" id="A0A077ZTK2"/>